<evidence type="ECO:0000259" key="2">
    <source>
        <dbReference type="PROSITE" id="PS50404"/>
    </source>
</evidence>
<evidence type="ECO:0000256" key="1">
    <source>
        <dbReference type="ARBA" id="ARBA00023002"/>
    </source>
</evidence>
<dbReference type="InterPro" id="IPR005442">
    <property type="entry name" value="GST_omega"/>
</dbReference>
<keyword evidence="1" id="KW-0560">Oxidoreductase</keyword>
<dbReference type="CDD" id="cd00299">
    <property type="entry name" value="GST_C_family"/>
    <property type="match status" value="1"/>
</dbReference>
<dbReference type="InterPro" id="IPR041695">
    <property type="entry name" value="GST_C_5"/>
</dbReference>
<dbReference type="InterPro" id="IPR036282">
    <property type="entry name" value="Glutathione-S-Trfase_C_sf"/>
</dbReference>
<dbReference type="Gene3D" id="3.40.30.10">
    <property type="entry name" value="Glutaredoxin"/>
    <property type="match status" value="1"/>
</dbReference>
<dbReference type="PRINTS" id="PR01625">
    <property type="entry name" value="GSTRNSFRASEO"/>
</dbReference>
<name>A0A8H7PRX5_9FUNG</name>
<dbReference type="CDD" id="cd00570">
    <property type="entry name" value="GST_N_family"/>
    <property type="match status" value="1"/>
</dbReference>
<protein>
    <recommendedName>
        <fullName evidence="6">Glutathione S-transferase</fullName>
    </recommendedName>
</protein>
<keyword evidence="5" id="KW-1185">Reference proteome</keyword>
<sequence>MAPQPKLTFYTSVICPYAQRAAISLKEVGAEYEKVEIDLQNKPTWYKDVNPETKVPALTVDGYNIAESLVLVELVNDLFPEKKLLPDNALKRAQIRFFVEYWSSKVNPQQWKLLGARDDKEGRQTAYNDINAALARINELLLEQSQEGPYFLGQEYSIADINVAPFAYRLKLLVAHFFKDEVELIHFAKYPRVKEFLAGITERDSFKATIANEELFAQAYEKAIERIAAAKK</sequence>
<dbReference type="SUPFAM" id="SSF47616">
    <property type="entry name" value="GST C-terminal domain-like"/>
    <property type="match status" value="1"/>
</dbReference>
<dbReference type="GO" id="GO:0005737">
    <property type="term" value="C:cytoplasm"/>
    <property type="evidence" value="ECO:0007669"/>
    <property type="project" value="InterPro"/>
</dbReference>
<dbReference type="EMBL" id="JAEPRA010000011">
    <property type="protein sequence ID" value="KAG2178414.1"/>
    <property type="molecule type" value="Genomic_DNA"/>
</dbReference>
<gene>
    <name evidence="4" type="ORF">INT44_001566</name>
</gene>
<evidence type="ECO:0000259" key="3">
    <source>
        <dbReference type="PROSITE" id="PS50405"/>
    </source>
</evidence>
<dbReference type="InterPro" id="IPR004045">
    <property type="entry name" value="Glutathione_S-Trfase_N"/>
</dbReference>
<reference evidence="4" key="1">
    <citation type="submission" date="2020-12" db="EMBL/GenBank/DDBJ databases">
        <title>Metabolic potential, ecology and presence of endohyphal bacteria is reflected in genomic diversity of Mucoromycotina.</title>
        <authorList>
            <person name="Muszewska A."/>
            <person name="Okrasinska A."/>
            <person name="Steczkiewicz K."/>
            <person name="Drgas O."/>
            <person name="Orlowska M."/>
            <person name="Perlinska-Lenart U."/>
            <person name="Aleksandrzak-Piekarczyk T."/>
            <person name="Szatraj K."/>
            <person name="Zielenkiewicz U."/>
            <person name="Pilsyk S."/>
            <person name="Malc E."/>
            <person name="Mieczkowski P."/>
            <person name="Kruszewska J.S."/>
            <person name="Biernat P."/>
            <person name="Pawlowska J."/>
        </authorList>
    </citation>
    <scope>NUCLEOTIDE SEQUENCE</scope>
    <source>
        <strain evidence="4">WA0000051536</strain>
    </source>
</reference>
<dbReference type="PROSITE" id="PS50405">
    <property type="entry name" value="GST_CTER"/>
    <property type="match status" value="1"/>
</dbReference>
<dbReference type="PROSITE" id="PS50404">
    <property type="entry name" value="GST_NTER"/>
    <property type="match status" value="1"/>
</dbReference>
<dbReference type="GO" id="GO:0045174">
    <property type="term" value="F:glutathione dehydrogenase (ascorbate) activity"/>
    <property type="evidence" value="ECO:0007669"/>
    <property type="project" value="UniProtKB-ARBA"/>
</dbReference>
<dbReference type="SFLD" id="SFLDG00358">
    <property type="entry name" value="Main_(cytGST)"/>
    <property type="match status" value="1"/>
</dbReference>
<dbReference type="SUPFAM" id="SSF52833">
    <property type="entry name" value="Thioredoxin-like"/>
    <property type="match status" value="1"/>
</dbReference>
<organism evidence="4 5">
    <name type="scientific">Umbelopsis vinacea</name>
    <dbReference type="NCBI Taxonomy" id="44442"/>
    <lineage>
        <taxon>Eukaryota</taxon>
        <taxon>Fungi</taxon>
        <taxon>Fungi incertae sedis</taxon>
        <taxon>Mucoromycota</taxon>
        <taxon>Mucoromycotina</taxon>
        <taxon>Umbelopsidomycetes</taxon>
        <taxon>Umbelopsidales</taxon>
        <taxon>Umbelopsidaceae</taxon>
        <taxon>Umbelopsis</taxon>
    </lineage>
</organism>
<dbReference type="InterPro" id="IPR040079">
    <property type="entry name" value="Glutathione_S-Trfase"/>
</dbReference>
<dbReference type="Pfam" id="PF16865">
    <property type="entry name" value="GST_C_5"/>
    <property type="match status" value="1"/>
</dbReference>
<dbReference type="PANTHER" id="PTHR43968">
    <property type="match status" value="1"/>
</dbReference>
<dbReference type="PROSITE" id="PS51354">
    <property type="entry name" value="GLUTAREDOXIN_2"/>
    <property type="match status" value="1"/>
</dbReference>
<dbReference type="Gene3D" id="1.20.1050.10">
    <property type="match status" value="1"/>
</dbReference>
<dbReference type="GO" id="GO:0004364">
    <property type="term" value="F:glutathione transferase activity"/>
    <property type="evidence" value="ECO:0007669"/>
    <property type="project" value="InterPro"/>
</dbReference>
<dbReference type="OrthoDB" id="202840at2759"/>
<dbReference type="PANTHER" id="PTHR43968:SF8">
    <property type="entry name" value="S-TRANSFERASE, PUTATIVE (AFU_ORTHOLOGUE AFUA_2G00590)-RELATED"/>
    <property type="match status" value="1"/>
</dbReference>
<feature type="domain" description="GST N-terminal" evidence="2">
    <location>
        <begin position="5"/>
        <end position="83"/>
    </location>
</feature>
<dbReference type="InterPro" id="IPR010987">
    <property type="entry name" value="Glutathione-S-Trfase_C-like"/>
</dbReference>
<accession>A0A8H7PRX5</accession>
<dbReference type="InterPro" id="IPR050983">
    <property type="entry name" value="GST_Omega/HSP26"/>
</dbReference>
<comment type="caution">
    <text evidence="4">The sequence shown here is derived from an EMBL/GenBank/DDBJ whole genome shotgun (WGS) entry which is preliminary data.</text>
</comment>
<evidence type="ECO:0000313" key="5">
    <source>
        <dbReference type="Proteomes" id="UP000612746"/>
    </source>
</evidence>
<proteinExistence type="predicted"/>
<evidence type="ECO:0008006" key="6">
    <source>
        <dbReference type="Google" id="ProtNLM"/>
    </source>
</evidence>
<dbReference type="AlphaFoldDB" id="A0A8H7PRX5"/>
<dbReference type="InterPro" id="IPR036249">
    <property type="entry name" value="Thioredoxin-like_sf"/>
</dbReference>
<dbReference type="SFLD" id="SFLDS00019">
    <property type="entry name" value="Glutathione_Transferase_(cytos"/>
    <property type="match status" value="1"/>
</dbReference>
<dbReference type="Proteomes" id="UP000612746">
    <property type="component" value="Unassembled WGS sequence"/>
</dbReference>
<dbReference type="Pfam" id="PF13417">
    <property type="entry name" value="GST_N_3"/>
    <property type="match status" value="1"/>
</dbReference>
<feature type="domain" description="GST C-terminal" evidence="3">
    <location>
        <begin position="88"/>
        <end position="219"/>
    </location>
</feature>
<evidence type="ECO:0000313" key="4">
    <source>
        <dbReference type="EMBL" id="KAG2178414.1"/>
    </source>
</evidence>